<evidence type="ECO:0000256" key="5">
    <source>
        <dbReference type="ARBA" id="ARBA00022692"/>
    </source>
</evidence>
<evidence type="ECO:0000256" key="8">
    <source>
        <dbReference type="ARBA" id="ARBA00023065"/>
    </source>
</evidence>
<evidence type="ECO:0000256" key="7">
    <source>
        <dbReference type="ARBA" id="ARBA00022989"/>
    </source>
</evidence>
<keyword evidence="3 11" id="KW-0813">Transport</keyword>
<evidence type="ECO:0000313" key="13">
    <source>
        <dbReference type="EMBL" id="KRO22314.1"/>
    </source>
</evidence>
<keyword evidence="7 11" id="KW-1133">Transmembrane helix</keyword>
<dbReference type="HAMAP" id="MF_01393">
    <property type="entry name" value="ATP_synth_a_bact"/>
    <property type="match status" value="1"/>
</dbReference>
<keyword evidence="8 11" id="KW-0406">Ion transport</keyword>
<dbReference type="GO" id="GO:0046933">
    <property type="term" value="F:proton-transporting ATP synthase activity, rotational mechanism"/>
    <property type="evidence" value="ECO:0007669"/>
    <property type="project" value="UniProtKB-UniRule"/>
</dbReference>
<dbReference type="PROSITE" id="PS00449">
    <property type="entry name" value="ATPASE_A"/>
    <property type="match status" value="1"/>
</dbReference>
<keyword evidence="5 11" id="KW-0812">Transmembrane</keyword>
<dbReference type="Proteomes" id="UP000050920">
    <property type="component" value="Unassembled WGS sequence"/>
</dbReference>
<dbReference type="GO" id="GO:0042777">
    <property type="term" value="P:proton motive force-driven plasma membrane ATP synthesis"/>
    <property type="evidence" value="ECO:0007669"/>
    <property type="project" value="TreeGrafter"/>
</dbReference>
<evidence type="ECO:0000256" key="11">
    <source>
        <dbReference type="HAMAP-Rule" id="MF_01393"/>
    </source>
</evidence>
<name>A0A0R2NHP6_9LACO</name>
<dbReference type="GO" id="GO:0005886">
    <property type="term" value="C:plasma membrane"/>
    <property type="evidence" value="ECO:0007669"/>
    <property type="project" value="UniProtKB-SubCell"/>
</dbReference>
<keyword evidence="6 11" id="KW-0375">Hydrogen ion transport</keyword>
<dbReference type="PANTHER" id="PTHR42823">
    <property type="entry name" value="ATP SYNTHASE SUBUNIT A, CHLOROPLASTIC"/>
    <property type="match status" value="1"/>
</dbReference>
<evidence type="ECO:0000256" key="6">
    <source>
        <dbReference type="ARBA" id="ARBA00022781"/>
    </source>
</evidence>
<comment type="similarity">
    <text evidence="2 11 12">Belongs to the ATPase A chain family.</text>
</comment>
<feature type="transmembrane region" description="Helical" evidence="11">
    <location>
        <begin position="172"/>
        <end position="196"/>
    </location>
</feature>
<evidence type="ECO:0000256" key="4">
    <source>
        <dbReference type="ARBA" id="ARBA00022547"/>
    </source>
</evidence>
<keyword evidence="9 11" id="KW-0472">Membrane</keyword>
<feature type="transmembrane region" description="Helical" evidence="11">
    <location>
        <begin position="77"/>
        <end position="97"/>
    </location>
</feature>
<dbReference type="InterPro" id="IPR035908">
    <property type="entry name" value="F0_ATP_A_sf"/>
</dbReference>
<dbReference type="InterPro" id="IPR023011">
    <property type="entry name" value="ATP_synth_F0_asu_AS"/>
</dbReference>
<keyword evidence="10 11" id="KW-0066">ATP synthesis</keyword>
<dbReference type="CDD" id="cd00310">
    <property type="entry name" value="ATP-synt_Fo_a_6"/>
    <property type="match status" value="1"/>
</dbReference>
<keyword evidence="4 11" id="KW-0138">CF(0)</keyword>
<evidence type="ECO:0000256" key="10">
    <source>
        <dbReference type="ARBA" id="ARBA00023310"/>
    </source>
</evidence>
<organism evidence="13 14">
    <name type="scientific">Lactiplantibacillus fabifermentans DSM 21115</name>
    <dbReference type="NCBI Taxonomy" id="1413187"/>
    <lineage>
        <taxon>Bacteria</taxon>
        <taxon>Bacillati</taxon>
        <taxon>Bacillota</taxon>
        <taxon>Bacilli</taxon>
        <taxon>Lactobacillales</taxon>
        <taxon>Lactobacillaceae</taxon>
        <taxon>Lactiplantibacillus</taxon>
    </lineage>
</organism>
<proteinExistence type="inferred from homology"/>
<dbReference type="EMBL" id="AYGX02000177">
    <property type="protein sequence ID" value="KRO22314.1"/>
    <property type="molecule type" value="Genomic_DNA"/>
</dbReference>
<keyword evidence="14" id="KW-1185">Reference proteome</keyword>
<dbReference type="Gene3D" id="1.20.120.220">
    <property type="entry name" value="ATP synthase, F0 complex, subunit A"/>
    <property type="match status" value="1"/>
</dbReference>
<evidence type="ECO:0000256" key="12">
    <source>
        <dbReference type="RuleBase" id="RU000483"/>
    </source>
</evidence>
<gene>
    <name evidence="11" type="primary">atpB</name>
    <name evidence="13" type="ORF">DY78_GL002152</name>
</gene>
<sequence>MFALSRHLALKPKGGQNVLEWLIEFTNGIVKGSIKGNEASHYGLFAFTAFLFIFVSNQMGLFIHVQYGSYTYLKSPTADPIITLTLALMTVALAHFSGIAKNGIKGYAKGFMKPFTLLLPINLFEQFTNFLTLGLRLFGNIFAGEMLLTLISGIATGNGWISYIYALPLELAWQGFSVFIGSVQAFVFVTLTSVYISQQISPEE</sequence>
<comment type="caution">
    <text evidence="11">Lacks conserved residue(s) required for the propagation of feature annotation.</text>
</comment>
<dbReference type="NCBIfam" id="TIGR01131">
    <property type="entry name" value="ATP_synt_6_or_A"/>
    <property type="match status" value="1"/>
</dbReference>
<reference evidence="13 14" key="1">
    <citation type="journal article" date="2015" name="Genome Announc.">
        <title>Expanding the biotechnology potential of lactobacilli through comparative genomics of 213 strains and associated genera.</title>
        <authorList>
            <person name="Sun Z."/>
            <person name="Harris H.M."/>
            <person name="McCann A."/>
            <person name="Guo C."/>
            <person name="Argimon S."/>
            <person name="Zhang W."/>
            <person name="Yang X."/>
            <person name="Jeffery I.B."/>
            <person name="Cooney J.C."/>
            <person name="Kagawa T.F."/>
            <person name="Liu W."/>
            <person name="Song Y."/>
            <person name="Salvetti E."/>
            <person name="Wrobel A."/>
            <person name="Rasinkangas P."/>
            <person name="Parkhill J."/>
            <person name="Rea M.C."/>
            <person name="O'Sullivan O."/>
            <person name="Ritari J."/>
            <person name="Douillard F.P."/>
            <person name="Paul Ross R."/>
            <person name="Yang R."/>
            <person name="Briner A.E."/>
            <person name="Felis G.E."/>
            <person name="de Vos W.M."/>
            <person name="Barrangou R."/>
            <person name="Klaenhammer T.R."/>
            <person name="Caufield P.W."/>
            <person name="Cui Y."/>
            <person name="Zhang H."/>
            <person name="O'Toole P.W."/>
        </authorList>
    </citation>
    <scope>NUCLEOTIDE SEQUENCE [LARGE SCALE GENOMIC DNA]</scope>
    <source>
        <strain evidence="13 14">DSM 21115</strain>
    </source>
</reference>
<comment type="function">
    <text evidence="11 12">Key component of the proton channel; it plays a direct role in the translocation of protons across the membrane.</text>
</comment>
<comment type="caution">
    <text evidence="13">The sequence shown here is derived from an EMBL/GenBank/DDBJ whole genome shotgun (WGS) entry which is preliminary data.</text>
</comment>
<evidence type="ECO:0000256" key="9">
    <source>
        <dbReference type="ARBA" id="ARBA00023136"/>
    </source>
</evidence>
<evidence type="ECO:0000313" key="14">
    <source>
        <dbReference type="Proteomes" id="UP000050920"/>
    </source>
</evidence>
<protein>
    <recommendedName>
        <fullName evidence="11 12">ATP synthase subunit a</fullName>
    </recommendedName>
    <alternativeName>
        <fullName evidence="11">ATP synthase F0 sector subunit a</fullName>
    </alternativeName>
    <alternativeName>
        <fullName evidence="11">F-ATPase subunit 6</fullName>
    </alternativeName>
</protein>
<keyword evidence="11" id="KW-1003">Cell membrane</keyword>
<evidence type="ECO:0000256" key="2">
    <source>
        <dbReference type="ARBA" id="ARBA00006810"/>
    </source>
</evidence>
<dbReference type="NCBIfam" id="NF004479">
    <property type="entry name" value="PRK05815.1-4"/>
    <property type="match status" value="1"/>
</dbReference>
<feature type="transmembrane region" description="Helical" evidence="11">
    <location>
        <begin position="42"/>
        <end position="65"/>
    </location>
</feature>
<dbReference type="PANTHER" id="PTHR42823:SF3">
    <property type="entry name" value="ATP SYNTHASE SUBUNIT A, CHLOROPLASTIC"/>
    <property type="match status" value="1"/>
</dbReference>
<dbReference type="GO" id="GO:0045259">
    <property type="term" value="C:proton-transporting ATP synthase complex"/>
    <property type="evidence" value="ECO:0007669"/>
    <property type="project" value="UniProtKB-KW"/>
</dbReference>
<dbReference type="Pfam" id="PF00119">
    <property type="entry name" value="ATP-synt_A"/>
    <property type="match status" value="1"/>
</dbReference>
<dbReference type="SUPFAM" id="SSF81336">
    <property type="entry name" value="F1F0 ATP synthase subunit A"/>
    <property type="match status" value="1"/>
</dbReference>
<dbReference type="InterPro" id="IPR045082">
    <property type="entry name" value="ATP_syn_F0_a_bact/chloroplast"/>
</dbReference>
<dbReference type="AlphaFoldDB" id="A0A0R2NHP6"/>
<accession>A0A0R2NHP6</accession>
<dbReference type="InterPro" id="IPR000568">
    <property type="entry name" value="ATP_synth_F0_asu"/>
</dbReference>
<comment type="subcellular location">
    <subcellularLocation>
        <location evidence="11 12">Cell membrane</location>
        <topology evidence="11 12">Multi-pass membrane protein</topology>
    </subcellularLocation>
    <subcellularLocation>
        <location evidence="1">Membrane</location>
        <topology evidence="1">Multi-pass membrane protein</topology>
    </subcellularLocation>
</comment>
<dbReference type="PRINTS" id="PR00123">
    <property type="entry name" value="ATPASEA"/>
</dbReference>
<evidence type="ECO:0000256" key="3">
    <source>
        <dbReference type="ARBA" id="ARBA00022448"/>
    </source>
</evidence>
<evidence type="ECO:0000256" key="1">
    <source>
        <dbReference type="ARBA" id="ARBA00004141"/>
    </source>
</evidence>